<comment type="subcellular location">
    <subcellularLocation>
        <location evidence="1">Cytoplasm</location>
    </subcellularLocation>
</comment>
<proteinExistence type="inferred from homology"/>
<dbReference type="Pfam" id="PF00043">
    <property type="entry name" value="GST_C"/>
    <property type="match status" value="1"/>
</dbReference>
<organism evidence="10 11">
    <name type="scientific">Leptobrachium leishanense</name>
    <name type="common">Leishan spiny toad</name>
    <dbReference type="NCBI Taxonomy" id="445787"/>
    <lineage>
        <taxon>Eukaryota</taxon>
        <taxon>Metazoa</taxon>
        <taxon>Chordata</taxon>
        <taxon>Craniata</taxon>
        <taxon>Vertebrata</taxon>
        <taxon>Euteleostomi</taxon>
        <taxon>Amphibia</taxon>
        <taxon>Batrachia</taxon>
        <taxon>Anura</taxon>
        <taxon>Pelobatoidea</taxon>
        <taxon>Megophryidae</taxon>
        <taxon>Leptobrachium</taxon>
    </lineage>
</organism>
<dbReference type="EC" id="2.5.1.18" evidence="4"/>
<comment type="catalytic activity">
    <reaction evidence="7">
        <text>RX + glutathione = an S-substituted glutathione + a halide anion + H(+)</text>
        <dbReference type="Rhea" id="RHEA:16437"/>
        <dbReference type="ChEBI" id="CHEBI:15378"/>
        <dbReference type="ChEBI" id="CHEBI:16042"/>
        <dbReference type="ChEBI" id="CHEBI:17792"/>
        <dbReference type="ChEBI" id="CHEBI:57925"/>
        <dbReference type="ChEBI" id="CHEBI:90779"/>
        <dbReference type="EC" id="2.5.1.18"/>
    </reaction>
</comment>
<dbReference type="InterPro" id="IPR040079">
    <property type="entry name" value="Glutathione_S-Trfase"/>
</dbReference>
<keyword evidence="5" id="KW-0963">Cytoplasm</keyword>
<dbReference type="InterPro" id="IPR010987">
    <property type="entry name" value="Glutathione-S-Trfase_C-like"/>
</dbReference>
<dbReference type="FunFam" id="1.20.1050.10:FF:000008">
    <property type="entry name" value="Glutathione S-transferase theta-1"/>
    <property type="match status" value="1"/>
</dbReference>
<evidence type="ECO:0000256" key="4">
    <source>
        <dbReference type="ARBA" id="ARBA00012452"/>
    </source>
</evidence>
<dbReference type="AlphaFoldDB" id="A0A8C5LJQ2"/>
<dbReference type="InterPro" id="IPR040077">
    <property type="entry name" value="GST_C_Theta"/>
</dbReference>
<dbReference type="Gene3D" id="3.40.30.10">
    <property type="entry name" value="Glutaredoxin"/>
    <property type="match status" value="1"/>
</dbReference>
<dbReference type="PROSITE" id="PS50405">
    <property type="entry name" value="GST_CTER"/>
    <property type="match status" value="1"/>
</dbReference>
<protein>
    <recommendedName>
        <fullName evidence="4">glutathione transferase</fullName>
        <ecNumber evidence="4">2.5.1.18</ecNumber>
    </recommendedName>
</protein>
<dbReference type="SFLD" id="SFLDS00019">
    <property type="entry name" value="Glutathione_Transferase_(cytos"/>
    <property type="match status" value="1"/>
</dbReference>
<reference evidence="10" key="1">
    <citation type="submission" date="2025-08" db="UniProtKB">
        <authorList>
            <consortium name="Ensembl"/>
        </authorList>
    </citation>
    <scope>IDENTIFICATION</scope>
</reference>
<dbReference type="Proteomes" id="UP000694569">
    <property type="component" value="Unplaced"/>
</dbReference>
<evidence type="ECO:0000256" key="3">
    <source>
        <dbReference type="ARBA" id="ARBA00011738"/>
    </source>
</evidence>
<evidence type="ECO:0000256" key="5">
    <source>
        <dbReference type="ARBA" id="ARBA00022490"/>
    </source>
</evidence>
<dbReference type="Ensembl" id="ENSLLET00000000537.1">
    <property type="protein sequence ID" value="ENSLLEP00000000512.1"/>
    <property type="gene ID" value="ENSLLEG00000000347.1"/>
</dbReference>
<dbReference type="SFLD" id="SFLDG01153">
    <property type="entry name" value="Main.4:_Theta-like"/>
    <property type="match status" value="1"/>
</dbReference>
<comment type="similarity">
    <text evidence="2">Belongs to the GST superfamily. Theta family.</text>
</comment>
<dbReference type="InterPro" id="IPR004045">
    <property type="entry name" value="Glutathione_S-Trfase_N"/>
</dbReference>
<dbReference type="CDD" id="cd03050">
    <property type="entry name" value="GST_N_Theta"/>
    <property type="match status" value="1"/>
</dbReference>
<name>A0A8C5LJQ2_9ANUR</name>
<comment type="subunit">
    <text evidence="3">Homodimer.</text>
</comment>
<keyword evidence="11" id="KW-1185">Reference proteome</keyword>
<dbReference type="Pfam" id="PF02798">
    <property type="entry name" value="GST_N"/>
    <property type="match status" value="1"/>
</dbReference>
<evidence type="ECO:0000313" key="10">
    <source>
        <dbReference type="Ensembl" id="ENSLLEP00000000512.1"/>
    </source>
</evidence>
<evidence type="ECO:0000256" key="6">
    <source>
        <dbReference type="ARBA" id="ARBA00022679"/>
    </source>
</evidence>
<dbReference type="GO" id="GO:0005737">
    <property type="term" value="C:cytoplasm"/>
    <property type="evidence" value="ECO:0007669"/>
    <property type="project" value="UniProtKB-SubCell"/>
</dbReference>
<dbReference type="OrthoDB" id="422574at2759"/>
<dbReference type="PROSITE" id="PS50404">
    <property type="entry name" value="GST_NTER"/>
    <property type="match status" value="1"/>
</dbReference>
<evidence type="ECO:0000256" key="1">
    <source>
        <dbReference type="ARBA" id="ARBA00004496"/>
    </source>
</evidence>
<keyword evidence="6" id="KW-0808">Transferase</keyword>
<dbReference type="GO" id="GO:0004364">
    <property type="term" value="F:glutathione transferase activity"/>
    <property type="evidence" value="ECO:0007669"/>
    <property type="project" value="UniProtKB-EC"/>
</dbReference>
<dbReference type="GeneTree" id="ENSGT00940000163205"/>
<dbReference type="InterPro" id="IPR040075">
    <property type="entry name" value="GST_N_Theta"/>
</dbReference>
<evidence type="ECO:0000259" key="9">
    <source>
        <dbReference type="PROSITE" id="PS50405"/>
    </source>
</evidence>
<dbReference type="PANTHER" id="PTHR43917">
    <property type="match status" value="1"/>
</dbReference>
<dbReference type="SUPFAM" id="SSF52833">
    <property type="entry name" value="Thioredoxin-like"/>
    <property type="match status" value="1"/>
</dbReference>
<evidence type="ECO:0000259" key="8">
    <source>
        <dbReference type="PROSITE" id="PS50404"/>
    </source>
</evidence>
<dbReference type="InterPro" id="IPR036282">
    <property type="entry name" value="Glutathione-S-Trfase_C_sf"/>
</dbReference>
<reference evidence="10" key="2">
    <citation type="submission" date="2025-09" db="UniProtKB">
        <authorList>
            <consortium name="Ensembl"/>
        </authorList>
    </citation>
    <scope>IDENTIFICATION</scope>
</reference>
<dbReference type="GO" id="GO:0006749">
    <property type="term" value="P:glutathione metabolic process"/>
    <property type="evidence" value="ECO:0007669"/>
    <property type="project" value="TreeGrafter"/>
</dbReference>
<accession>A0A8C5LJQ2</accession>
<dbReference type="FunFam" id="3.40.30.10:FF:000086">
    <property type="entry name" value="Glutathione S-transferase theta-1"/>
    <property type="match status" value="1"/>
</dbReference>
<evidence type="ECO:0000313" key="11">
    <source>
        <dbReference type="Proteomes" id="UP000694569"/>
    </source>
</evidence>
<dbReference type="CDD" id="cd03183">
    <property type="entry name" value="GST_C_Theta"/>
    <property type="match status" value="1"/>
</dbReference>
<dbReference type="Gene3D" id="1.20.1050.10">
    <property type="match status" value="1"/>
</dbReference>
<dbReference type="PANTHER" id="PTHR43917:SF9">
    <property type="entry name" value="GLUTATHIONE S-TRANSFERASE THETA-1"/>
    <property type="match status" value="1"/>
</dbReference>
<evidence type="ECO:0000256" key="2">
    <source>
        <dbReference type="ARBA" id="ARBA00009899"/>
    </source>
</evidence>
<dbReference type="SUPFAM" id="SSF47616">
    <property type="entry name" value="GST C-terminal domain-like"/>
    <property type="match status" value="1"/>
</dbReference>
<dbReference type="InterPro" id="IPR036249">
    <property type="entry name" value="Thioredoxin-like_sf"/>
</dbReference>
<dbReference type="InterPro" id="IPR051369">
    <property type="entry name" value="GST_Theta"/>
</dbReference>
<sequence>MAEVSIYLDPLSQPCRSVYLFAKVNKIPFKHEALQLFKGEHFTEEFRKVNPLTKVPALKDEDFNLSESTAILLYLARKFNTPDHWYPSDLKKRARVDEYLAWQHTNTRPHCSKVFWGKAMAKLLLGEQLCSEKLDPILLQANTTMTDLEKNFLQDKNFLAGDEISIADLVAIVEIMQAVASGQDLFKERPKLAAWKQRVVAAVGEELFNDAHKEILAVLEVKEHLPPQLVEKFKVKLALYTN</sequence>
<dbReference type="InterPro" id="IPR004046">
    <property type="entry name" value="GST_C"/>
</dbReference>
<feature type="domain" description="GST C-terminal" evidence="9">
    <location>
        <begin position="89"/>
        <end position="228"/>
    </location>
</feature>
<evidence type="ECO:0000256" key="7">
    <source>
        <dbReference type="ARBA" id="ARBA00047960"/>
    </source>
</evidence>
<dbReference type="SFLD" id="SFLDG00358">
    <property type="entry name" value="Main_(cytGST)"/>
    <property type="match status" value="1"/>
</dbReference>
<feature type="domain" description="GST N-terminal" evidence="8">
    <location>
        <begin position="2"/>
        <end position="83"/>
    </location>
</feature>